<sequence>MSTTEPNDRRPRRRAAIRTTRRRLAQAALFAAVRGLAGALGAAAGPFVAWWLTHH</sequence>
<feature type="transmembrane region" description="Helical" evidence="1">
    <location>
        <begin position="27"/>
        <end position="52"/>
    </location>
</feature>
<protein>
    <recommendedName>
        <fullName evidence="4">MFS transporter</fullName>
    </recommendedName>
</protein>
<name>A0ABW2XVT2_9ACTN</name>
<organism evidence="2 3">
    <name type="scientific">Actinomadura fibrosa</name>
    <dbReference type="NCBI Taxonomy" id="111802"/>
    <lineage>
        <taxon>Bacteria</taxon>
        <taxon>Bacillati</taxon>
        <taxon>Actinomycetota</taxon>
        <taxon>Actinomycetes</taxon>
        <taxon>Streptosporangiales</taxon>
        <taxon>Thermomonosporaceae</taxon>
        <taxon>Actinomadura</taxon>
    </lineage>
</organism>
<dbReference type="RefSeq" id="WP_165502933.1">
    <property type="nucleotide sequence ID" value="NZ_CAACUY010000065.1"/>
</dbReference>
<reference evidence="3" key="1">
    <citation type="journal article" date="2019" name="Int. J. Syst. Evol. Microbiol.">
        <title>The Global Catalogue of Microorganisms (GCM) 10K type strain sequencing project: providing services to taxonomists for standard genome sequencing and annotation.</title>
        <authorList>
            <consortium name="The Broad Institute Genomics Platform"/>
            <consortium name="The Broad Institute Genome Sequencing Center for Infectious Disease"/>
            <person name="Wu L."/>
            <person name="Ma J."/>
        </authorList>
    </citation>
    <scope>NUCLEOTIDE SEQUENCE [LARGE SCALE GENOMIC DNA]</scope>
    <source>
        <strain evidence="3">JCM 9371</strain>
    </source>
</reference>
<keyword evidence="1" id="KW-0472">Membrane</keyword>
<dbReference type="Proteomes" id="UP001597063">
    <property type="component" value="Unassembled WGS sequence"/>
</dbReference>
<dbReference type="EMBL" id="JBHTGP010000018">
    <property type="protein sequence ID" value="MFD0689905.1"/>
    <property type="molecule type" value="Genomic_DNA"/>
</dbReference>
<evidence type="ECO:0008006" key="4">
    <source>
        <dbReference type="Google" id="ProtNLM"/>
    </source>
</evidence>
<evidence type="ECO:0000313" key="2">
    <source>
        <dbReference type="EMBL" id="MFD0689905.1"/>
    </source>
</evidence>
<keyword evidence="1" id="KW-1133">Transmembrane helix</keyword>
<proteinExistence type="predicted"/>
<keyword evidence="1" id="KW-0812">Transmembrane</keyword>
<gene>
    <name evidence="2" type="ORF">ACFQZM_35825</name>
</gene>
<comment type="caution">
    <text evidence="2">The sequence shown here is derived from an EMBL/GenBank/DDBJ whole genome shotgun (WGS) entry which is preliminary data.</text>
</comment>
<evidence type="ECO:0000256" key="1">
    <source>
        <dbReference type="SAM" id="Phobius"/>
    </source>
</evidence>
<accession>A0ABW2XVT2</accession>
<keyword evidence="3" id="KW-1185">Reference proteome</keyword>
<evidence type="ECO:0000313" key="3">
    <source>
        <dbReference type="Proteomes" id="UP001597063"/>
    </source>
</evidence>